<dbReference type="PANTHER" id="PTHR30352">
    <property type="entry name" value="PYRUVATE FORMATE-LYASE-ACTIVATING ENZYME"/>
    <property type="match status" value="1"/>
</dbReference>
<dbReference type="InterPro" id="IPR013785">
    <property type="entry name" value="Aldolase_TIM"/>
</dbReference>
<dbReference type="InterPro" id="IPR058240">
    <property type="entry name" value="rSAM_sf"/>
</dbReference>
<dbReference type="SUPFAM" id="SSF102114">
    <property type="entry name" value="Radical SAM enzymes"/>
    <property type="match status" value="1"/>
</dbReference>
<comment type="cofactor">
    <cofactor evidence="1">
        <name>[4Fe-4S] cluster</name>
        <dbReference type="ChEBI" id="CHEBI:49883"/>
    </cofactor>
</comment>
<keyword evidence="3" id="KW-0949">S-adenosyl-L-methionine</keyword>
<dbReference type="InParanoid" id="A0LJS6"/>
<protein>
    <submittedName>
        <fullName evidence="9">Radical SAM domain protein</fullName>
    </submittedName>
</protein>
<dbReference type="PANTHER" id="PTHR30352:SF5">
    <property type="entry name" value="PYRUVATE FORMATE-LYASE 1-ACTIVATING ENZYME"/>
    <property type="match status" value="1"/>
</dbReference>
<dbReference type="InterPro" id="IPR027596">
    <property type="entry name" value="AmmeMemoSam_rS"/>
</dbReference>
<dbReference type="CDD" id="cd01335">
    <property type="entry name" value="Radical_SAM"/>
    <property type="match status" value="1"/>
</dbReference>
<organism evidence="9 10">
    <name type="scientific">Syntrophobacter fumaroxidans (strain DSM 10017 / MPOB)</name>
    <dbReference type="NCBI Taxonomy" id="335543"/>
    <lineage>
        <taxon>Bacteria</taxon>
        <taxon>Pseudomonadati</taxon>
        <taxon>Thermodesulfobacteriota</taxon>
        <taxon>Syntrophobacteria</taxon>
        <taxon>Syntrophobacterales</taxon>
        <taxon>Syntrophobacteraceae</taxon>
        <taxon>Syntrophobacter</taxon>
    </lineage>
</organism>
<sequence length="405" mass="45210">MFFPPKCSDPPPATARAQARRPVGRREFLAQCGRCALLCAGFKALDWATPPSVRPDGPGRGYIGRKLSPYFSPLGGGRIRCELCPRFCEVDDGERGYCRVRQNREGHYYSLVYGNPCAVRVDPVEKKPFFHVLPGSLSFSIATAGCNLNCKFCQNWEISQAKPDDTYNYQAPPETVAENAARNECASIASTYVEPTIFIEYMIDIGKAAKPKRILNVMHSNGYINPAPLDDLCRFLDAACIDLKGFTDEYYREMTEGTLEPVLSTLKRLKQLGVHTEIVNLVVPGKNDRMSGIREMCRWIGKELGPETPLHFSRFHPLYRLQSLQPTPVATLEEAWKAAREEGLHHVYVGNVPGHPGESTICPKCGTVLVDRIGYTVRNVRLKDGKCSQCSRPLPGIWKRPEADA</sequence>
<reference evidence="9 10" key="1">
    <citation type="submission" date="2006-10" db="EMBL/GenBank/DDBJ databases">
        <title>Complete sequence of Syntrophobacter fumaroxidans MPOB.</title>
        <authorList>
            <consortium name="US DOE Joint Genome Institute"/>
            <person name="Copeland A."/>
            <person name="Lucas S."/>
            <person name="Lapidus A."/>
            <person name="Barry K."/>
            <person name="Detter J.C."/>
            <person name="Glavina del Rio T."/>
            <person name="Hammon N."/>
            <person name="Israni S."/>
            <person name="Pitluck S."/>
            <person name="Goltsman E.G."/>
            <person name="Martinez M."/>
            <person name="Schmutz J."/>
            <person name="Larimer F."/>
            <person name="Land M."/>
            <person name="Hauser L."/>
            <person name="Kyrpides N."/>
            <person name="Kim E."/>
            <person name="Boone D.R."/>
            <person name="Brockman F."/>
            <person name="Culley D."/>
            <person name="Ferry J."/>
            <person name="Gunsalus R."/>
            <person name="McInerney M.J."/>
            <person name="Morrison M."/>
            <person name="Plugge C."/>
            <person name="Rohlin L."/>
            <person name="Scholten J."/>
            <person name="Sieber J."/>
            <person name="Stams A.J.M."/>
            <person name="Worm P."/>
            <person name="Henstra A.M."/>
            <person name="Richardson P."/>
        </authorList>
    </citation>
    <scope>NUCLEOTIDE SEQUENCE [LARGE SCALE GENOMIC DNA]</scope>
    <source>
        <strain evidence="10">DSM 10017 / MPOB</strain>
    </source>
</reference>
<dbReference type="RefSeq" id="WP_011698848.1">
    <property type="nucleotide sequence ID" value="NC_008554.1"/>
</dbReference>
<evidence type="ECO:0000256" key="5">
    <source>
        <dbReference type="ARBA" id="ARBA00023004"/>
    </source>
</evidence>
<evidence type="ECO:0000256" key="1">
    <source>
        <dbReference type="ARBA" id="ARBA00001966"/>
    </source>
</evidence>
<proteinExistence type="predicted"/>
<evidence type="ECO:0000256" key="7">
    <source>
        <dbReference type="SAM" id="MobiDB-lite"/>
    </source>
</evidence>
<keyword evidence="4" id="KW-0479">Metal-binding</keyword>
<evidence type="ECO:0000259" key="8">
    <source>
        <dbReference type="PROSITE" id="PS51918"/>
    </source>
</evidence>
<dbReference type="SFLD" id="SFLDS00029">
    <property type="entry name" value="Radical_SAM"/>
    <property type="match status" value="1"/>
</dbReference>
<dbReference type="eggNOG" id="COG1180">
    <property type="taxonomic scope" value="Bacteria"/>
</dbReference>
<keyword evidence="6" id="KW-0411">Iron-sulfur</keyword>
<evidence type="ECO:0000313" key="9">
    <source>
        <dbReference type="EMBL" id="ABK17678.1"/>
    </source>
</evidence>
<dbReference type="STRING" id="335543.Sfum_1995"/>
<dbReference type="Gene3D" id="3.20.20.70">
    <property type="entry name" value="Aldolase class I"/>
    <property type="match status" value="1"/>
</dbReference>
<evidence type="ECO:0000256" key="4">
    <source>
        <dbReference type="ARBA" id="ARBA00022723"/>
    </source>
</evidence>
<feature type="domain" description="Radical SAM core" evidence="8">
    <location>
        <begin position="131"/>
        <end position="345"/>
    </location>
</feature>
<dbReference type="NCBIfam" id="TIGR04337">
    <property type="entry name" value="AmmeMemoSam_rS"/>
    <property type="match status" value="1"/>
</dbReference>
<dbReference type="InterPro" id="IPR007197">
    <property type="entry name" value="rSAM"/>
</dbReference>
<evidence type="ECO:0000256" key="2">
    <source>
        <dbReference type="ARBA" id="ARBA00022485"/>
    </source>
</evidence>
<dbReference type="GO" id="GO:0051539">
    <property type="term" value="F:4 iron, 4 sulfur cluster binding"/>
    <property type="evidence" value="ECO:0007669"/>
    <property type="project" value="UniProtKB-KW"/>
</dbReference>
<evidence type="ECO:0000256" key="3">
    <source>
        <dbReference type="ARBA" id="ARBA00022691"/>
    </source>
</evidence>
<name>A0LJS6_SYNFM</name>
<dbReference type="GO" id="GO:0046872">
    <property type="term" value="F:metal ion binding"/>
    <property type="evidence" value="ECO:0007669"/>
    <property type="project" value="UniProtKB-KW"/>
</dbReference>
<feature type="region of interest" description="Disordered" evidence="7">
    <location>
        <begin position="1"/>
        <end position="20"/>
    </location>
</feature>
<dbReference type="EMBL" id="CP000478">
    <property type="protein sequence ID" value="ABK17678.1"/>
    <property type="molecule type" value="Genomic_DNA"/>
</dbReference>
<dbReference type="Pfam" id="PF04055">
    <property type="entry name" value="Radical_SAM"/>
    <property type="match status" value="1"/>
</dbReference>
<evidence type="ECO:0000256" key="6">
    <source>
        <dbReference type="ARBA" id="ARBA00023014"/>
    </source>
</evidence>
<dbReference type="KEGG" id="sfu:Sfum_1995"/>
<accession>A0LJS6</accession>
<dbReference type="AlphaFoldDB" id="A0LJS6"/>
<evidence type="ECO:0000313" key="10">
    <source>
        <dbReference type="Proteomes" id="UP000001784"/>
    </source>
</evidence>
<dbReference type="GO" id="GO:0003824">
    <property type="term" value="F:catalytic activity"/>
    <property type="evidence" value="ECO:0007669"/>
    <property type="project" value="InterPro"/>
</dbReference>
<keyword evidence="5" id="KW-0408">Iron</keyword>
<dbReference type="HOGENOM" id="CLU_044176_1_0_7"/>
<dbReference type="InterPro" id="IPR034457">
    <property type="entry name" value="Organic_radical-activating"/>
</dbReference>
<gene>
    <name evidence="9" type="ordered locus">Sfum_1995</name>
</gene>
<keyword evidence="2" id="KW-0004">4Fe-4S</keyword>
<dbReference type="Proteomes" id="UP000001784">
    <property type="component" value="Chromosome"/>
</dbReference>
<keyword evidence="10" id="KW-1185">Reference proteome</keyword>
<dbReference type="PROSITE" id="PS51918">
    <property type="entry name" value="RADICAL_SAM"/>
    <property type="match status" value="1"/>
</dbReference>
<dbReference type="SFLD" id="SFLDG01101">
    <property type="entry name" value="Uncharacterised_Radical_SAM_Su"/>
    <property type="match status" value="1"/>
</dbReference>